<proteinExistence type="predicted"/>
<name>A0A3M7T9F4_BRAPC</name>
<reference evidence="1 2" key="1">
    <citation type="journal article" date="2018" name="Sci. Rep.">
        <title>Genomic signatures of local adaptation to the degree of environmental predictability in rotifers.</title>
        <authorList>
            <person name="Franch-Gras L."/>
            <person name="Hahn C."/>
            <person name="Garcia-Roger E.M."/>
            <person name="Carmona M.J."/>
            <person name="Serra M."/>
            <person name="Gomez A."/>
        </authorList>
    </citation>
    <scope>NUCLEOTIDE SEQUENCE [LARGE SCALE GENOMIC DNA]</scope>
    <source>
        <strain evidence="1">HYR1</strain>
    </source>
</reference>
<accession>A0A3M7T9F4</accession>
<comment type="caution">
    <text evidence="1">The sequence shown here is derived from an EMBL/GenBank/DDBJ whole genome shotgun (WGS) entry which is preliminary data.</text>
</comment>
<dbReference type="AlphaFoldDB" id="A0A3M7T9F4"/>
<evidence type="ECO:0000313" key="1">
    <source>
        <dbReference type="EMBL" id="RNA44619.1"/>
    </source>
</evidence>
<sequence>MSLGKIKNLFFKTIIKLAKSYYLSIFKLLWLKLHTQNYIKKSFLNKRIFYNILPIGKKNSYSILIVKKYFITILIVN</sequence>
<dbReference type="EMBL" id="REGN01000082">
    <property type="protein sequence ID" value="RNA44619.1"/>
    <property type="molecule type" value="Genomic_DNA"/>
</dbReference>
<organism evidence="1 2">
    <name type="scientific">Brachionus plicatilis</name>
    <name type="common">Marine rotifer</name>
    <name type="synonym">Brachionus muelleri</name>
    <dbReference type="NCBI Taxonomy" id="10195"/>
    <lineage>
        <taxon>Eukaryota</taxon>
        <taxon>Metazoa</taxon>
        <taxon>Spiralia</taxon>
        <taxon>Gnathifera</taxon>
        <taxon>Rotifera</taxon>
        <taxon>Eurotatoria</taxon>
        <taxon>Monogononta</taxon>
        <taxon>Pseudotrocha</taxon>
        <taxon>Ploima</taxon>
        <taxon>Brachionidae</taxon>
        <taxon>Brachionus</taxon>
    </lineage>
</organism>
<gene>
    <name evidence="1" type="ORF">BpHYR1_035212</name>
</gene>
<evidence type="ECO:0000313" key="2">
    <source>
        <dbReference type="Proteomes" id="UP000276133"/>
    </source>
</evidence>
<keyword evidence="2" id="KW-1185">Reference proteome</keyword>
<dbReference type="Proteomes" id="UP000276133">
    <property type="component" value="Unassembled WGS sequence"/>
</dbReference>
<protein>
    <submittedName>
        <fullName evidence="1">Uncharacterized protein</fullName>
    </submittedName>
</protein>